<dbReference type="PROSITE" id="PS51737">
    <property type="entry name" value="RECOMBINASE_DNA_BIND"/>
    <property type="match status" value="1"/>
</dbReference>
<dbReference type="InterPro" id="IPR038109">
    <property type="entry name" value="DNA_bind_recomb_sf"/>
</dbReference>
<protein>
    <submittedName>
        <fullName evidence="2">Recombinase family protein</fullName>
    </submittedName>
</protein>
<feature type="domain" description="Recombinase" evidence="1">
    <location>
        <begin position="159"/>
        <end position="293"/>
    </location>
</feature>
<dbReference type="InterPro" id="IPR050639">
    <property type="entry name" value="SSR_resolvase"/>
</dbReference>
<dbReference type="RefSeq" id="WP_186923574.1">
    <property type="nucleotide sequence ID" value="NZ_JACOFW010000017.1"/>
</dbReference>
<organism evidence="2 3">
    <name type="scientific">Undibacterium seohonense</name>
    <dbReference type="NCBI Taxonomy" id="1344950"/>
    <lineage>
        <taxon>Bacteria</taxon>
        <taxon>Pseudomonadati</taxon>
        <taxon>Pseudomonadota</taxon>
        <taxon>Betaproteobacteria</taxon>
        <taxon>Burkholderiales</taxon>
        <taxon>Oxalobacteraceae</taxon>
        <taxon>Undibacterium</taxon>
    </lineage>
</organism>
<accession>A0ABR6X6N9</accession>
<dbReference type="CDD" id="cd00338">
    <property type="entry name" value="Ser_Recombinase"/>
    <property type="match status" value="1"/>
</dbReference>
<sequence>MQRAAIYARYSTDGQRATSIDDQVRRAREKAVSLGYEVPEDLIFSDSAITGQEHGLAKRVGYQRFLDAFEKRQFQAVVVDELCRVDRDSLGIATLQDKIERSGIRFISTDGLDSNVPGWQLTFGLQGVMASHAIRETRHRVVRGMIGQLERGYMIAAAPFGYRMRRADGDAGTFWEKHETEEKLVGEIFALRRQGASFVAIARSLNERGIVSPRPSRKNNVPRYWRPATVRQLLGNTIYRGVFVWNGSAFAKAKAKKNHKELQSIEYQRPSLRIVEDDLWFECNKPSAHKAFRGGGKNILAGLLTCGVCHAKLTISSGGSALTAHCAQCSQAKRVGVADRTTRYVSIDSIKMMLTYVMEKLLSDDEISKFRALLREKLNQGQDGKIAEIRREISLKERTASRFLDLIGSAEIDDPILNKNYKEAISEKARLQAELSRIEAGLLNQDVASIERQLAINPTSLLPRLFEGSLPPERVRAVLSKLFPVIRLDDKPRKFIAKYHVEVSQGSIYAELSESNVVDEGIVELNLIVSGGAARPSCWIVSEV</sequence>
<dbReference type="SMART" id="SM00857">
    <property type="entry name" value="Resolvase"/>
    <property type="match status" value="1"/>
</dbReference>
<proteinExistence type="predicted"/>
<dbReference type="SUPFAM" id="SSF53041">
    <property type="entry name" value="Resolvase-like"/>
    <property type="match status" value="1"/>
</dbReference>
<dbReference type="PANTHER" id="PTHR30461:SF23">
    <property type="entry name" value="DNA RECOMBINASE-RELATED"/>
    <property type="match status" value="1"/>
</dbReference>
<dbReference type="InterPro" id="IPR036162">
    <property type="entry name" value="Resolvase-like_N_sf"/>
</dbReference>
<name>A0ABR6X6N9_9BURK</name>
<dbReference type="EMBL" id="JACOFW010000017">
    <property type="protein sequence ID" value="MBC3808496.1"/>
    <property type="molecule type" value="Genomic_DNA"/>
</dbReference>
<evidence type="ECO:0000259" key="1">
    <source>
        <dbReference type="PROSITE" id="PS51737"/>
    </source>
</evidence>
<dbReference type="PANTHER" id="PTHR30461">
    <property type="entry name" value="DNA-INVERTASE FROM LAMBDOID PROPHAGE"/>
    <property type="match status" value="1"/>
</dbReference>
<gene>
    <name evidence="2" type="ORF">H8K52_14220</name>
</gene>
<keyword evidence="3" id="KW-1185">Reference proteome</keyword>
<dbReference type="InterPro" id="IPR006119">
    <property type="entry name" value="Resolv_N"/>
</dbReference>
<dbReference type="Pfam" id="PF00239">
    <property type="entry name" value="Resolvase"/>
    <property type="match status" value="1"/>
</dbReference>
<dbReference type="InterPro" id="IPR011109">
    <property type="entry name" value="DNA_bind_recombinase_dom"/>
</dbReference>
<evidence type="ECO:0000313" key="2">
    <source>
        <dbReference type="EMBL" id="MBC3808496.1"/>
    </source>
</evidence>
<dbReference type="Gene3D" id="3.90.1750.20">
    <property type="entry name" value="Putative Large Serine Recombinase, Chain B, Domain 2"/>
    <property type="match status" value="1"/>
</dbReference>
<dbReference type="Gene3D" id="3.40.50.1390">
    <property type="entry name" value="Resolvase, N-terminal catalytic domain"/>
    <property type="match status" value="1"/>
</dbReference>
<dbReference type="Pfam" id="PF07508">
    <property type="entry name" value="Recombinase"/>
    <property type="match status" value="1"/>
</dbReference>
<dbReference type="Proteomes" id="UP000648257">
    <property type="component" value="Unassembled WGS sequence"/>
</dbReference>
<evidence type="ECO:0000313" key="3">
    <source>
        <dbReference type="Proteomes" id="UP000648257"/>
    </source>
</evidence>
<reference evidence="2 3" key="1">
    <citation type="submission" date="2020-08" db="EMBL/GenBank/DDBJ databases">
        <title>Novel species isolated from subtropical streams in China.</title>
        <authorList>
            <person name="Lu H."/>
        </authorList>
    </citation>
    <scope>NUCLEOTIDE SEQUENCE [LARGE SCALE GENOMIC DNA]</scope>
    <source>
        <strain evidence="2 3">KACC 16656</strain>
    </source>
</reference>
<comment type="caution">
    <text evidence="2">The sequence shown here is derived from an EMBL/GenBank/DDBJ whole genome shotgun (WGS) entry which is preliminary data.</text>
</comment>